<evidence type="ECO:0000256" key="4">
    <source>
        <dbReference type="ARBA" id="ARBA00022475"/>
    </source>
</evidence>
<evidence type="ECO:0000256" key="7">
    <source>
        <dbReference type="ARBA" id="ARBA00023136"/>
    </source>
</evidence>
<dbReference type="Pfam" id="PF07690">
    <property type="entry name" value="MFS_1"/>
    <property type="match status" value="1"/>
</dbReference>
<dbReference type="SUPFAM" id="SSF103473">
    <property type="entry name" value="MFS general substrate transporter"/>
    <property type="match status" value="1"/>
</dbReference>
<protein>
    <recommendedName>
        <fullName evidence="8">Bcr/CflA family efflux transporter</fullName>
    </recommendedName>
</protein>
<evidence type="ECO:0000256" key="8">
    <source>
        <dbReference type="RuleBase" id="RU365088"/>
    </source>
</evidence>
<keyword evidence="5 8" id="KW-0812">Transmembrane</keyword>
<gene>
    <name evidence="10" type="ORF">OLW01_03325</name>
</gene>
<comment type="subcellular location">
    <subcellularLocation>
        <location evidence="8">Cell inner membrane</location>
        <topology evidence="8">Multi-pass membrane protein</topology>
    </subcellularLocation>
    <subcellularLocation>
        <location evidence="1">Cell membrane</location>
        <topology evidence="1">Multi-pass membrane protein</topology>
    </subcellularLocation>
</comment>
<dbReference type="Gene3D" id="1.20.1720.10">
    <property type="entry name" value="Multidrug resistance protein D"/>
    <property type="match status" value="1"/>
</dbReference>
<feature type="transmembrane region" description="Helical" evidence="8">
    <location>
        <begin position="364"/>
        <end position="385"/>
    </location>
</feature>
<feature type="transmembrane region" description="Helical" evidence="8">
    <location>
        <begin position="338"/>
        <end position="358"/>
    </location>
</feature>
<evidence type="ECO:0000256" key="6">
    <source>
        <dbReference type="ARBA" id="ARBA00022989"/>
    </source>
</evidence>
<dbReference type="PROSITE" id="PS50850">
    <property type="entry name" value="MFS"/>
    <property type="match status" value="1"/>
</dbReference>
<evidence type="ECO:0000313" key="10">
    <source>
        <dbReference type="EMBL" id="WAJ70855.1"/>
    </source>
</evidence>
<feature type="transmembrane region" description="Helical" evidence="8">
    <location>
        <begin position="302"/>
        <end position="326"/>
    </location>
</feature>
<feature type="domain" description="Major facilitator superfamily (MFS) profile" evidence="9">
    <location>
        <begin position="9"/>
        <end position="391"/>
    </location>
</feature>
<keyword evidence="8" id="KW-0997">Cell inner membrane</keyword>
<evidence type="ECO:0000256" key="2">
    <source>
        <dbReference type="ARBA" id="ARBA00006236"/>
    </source>
</evidence>
<dbReference type="InterPro" id="IPR005829">
    <property type="entry name" value="Sugar_transporter_CS"/>
</dbReference>
<evidence type="ECO:0000256" key="5">
    <source>
        <dbReference type="ARBA" id="ARBA00022692"/>
    </source>
</evidence>
<dbReference type="Proteomes" id="UP001163726">
    <property type="component" value="Chromosome"/>
</dbReference>
<feature type="transmembrane region" description="Helical" evidence="8">
    <location>
        <begin position="100"/>
        <end position="121"/>
    </location>
</feature>
<sequence>MPNPIPLKLTILLACIFALSPLAIDTYLPAVTLIADDLNTQAELVSMTVSLYVMGLAFGQLIGGPLSDKYGRRRLMLIGLLIFSFASCLLITAQNVELLWLYRLIQALGGGISAVCVPAIIRDHVSGAQAAKLLSFIALLMMLAPAIAPSIGAGILKFTDWHGIFIFLAFFSAMTALATKLILKKPRKDNAKSLQKMSFKQILSHPQAYKYVLAQAFGYSVLMIFLANSPLIYMEYFKLTSSQFSMVFSVNVVVIIFNNRLNSFLLNKFEPDTLLKVFFAMQITGALILLTGATLFPHQVAFSIIGFALSVGAISGIGPNAQACFLNYFPNNSGAASATFGFIQYASGAIISAVVSYFYNQTLWPVSITIAFCAGFSMFAIHYLGKTQLVK</sequence>
<keyword evidence="3 8" id="KW-0813">Transport</keyword>
<name>A0ABY7AQV2_9ALTE</name>
<proteinExistence type="inferred from homology"/>
<reference evidence="10" key="1">
    <citation type="submission" date="2022-10" db="EMBL/GenBank/DDBJ databases">
        <title>Catenovulum adriacola sp. nov. isolated in the Harbour of Susak.</title>
        <authorList>
            <person name="Schoch T."/>
            <person name="Reich S.J."/>
            <person name="Stoeferle S."/>
            <person name="Flaiz M."/>
            <person name="Kazda M."/>
            <person name="Riedel C.U."/>
            <person name="Duerre P."/>
        </authorList>
    </citation>
    <scope>NUCLEOTIDE SEQUENCE</scope>
    <source>
        <strain evidence="10">TS8</strain>
    </source>
</reference>
<dbReference type="NCBIfam" id="TIGR00710">
    <property type="entry name" value="efflux_Bcr_CflA"/>
    <property type="match status" value="1"/>
</dbReference>
<evidence type="ECO:0000259" key="9">
    <source>
        <dbReference type="PROSITE" id="PS50850"/>
    </source>
</evidence>
<keyword evidence="11" id="KW-1185">Reference proteome</keyword>
<accession>A0ABY7AQV2</accession>
<dbReference type="InterPro" id="IPR011701">
    <property type="entry name" value="MFS"/>
</dbReference>
<keyword evidence="4" id="KW-1003">Cell membrane</keyword>
<feature type="transmembrane region" description="Helical" evidence="8">
    <location>
        <begin position="239"/>
        <end position="257"/>
    </location>
</feature>
<dbReference type="CDD" id="cd17320">
    <property type="entry name" value="MFS_MdfA_MDR_like"/>
    <property type="match status" value="1"/>
</dbReference>
<feature type="transmembrane region" description="Helical" evidence="8">
    <location>
        <begin position="7"/>
        <end position="24"/>
    </location>
</feature>
<feature type="transmembrane region" description="Helical" evidence="8">
    <location>
        <begin position="161"/>
        <end position="183"/>
    </location>
</feature>
<dbReference type="InterPro" id="IPR020846">
    <property type="entry name" value="MFS_dom"/>
</dbReference>
<dbReference type="PANTHER" id="PTHR23502">
    <property type="entry name" value="MAJOR FACILITATOR SUPERFAMILY"/>
    <property type="match status" value="1"/>
</dbReference>
<evidence type="ECO:0000313" key="11">
    <source>
        <dbReference type="Proteomes" id="UP001163726"/>
    </source>
</evidence>
<dbReference type="PROSITE" id="PS00216">
    <property type="entry name" value="SUGAR_TRANSPORT_1"/>
    <property type="match status" value="1"/>
</dbReference>
<dbReference type="InterPro" id="IPR004812">
    <property type="entry name" value="Efflux_drug-R_Bcr/CmlA"/>
</dbReference>
<feature type="transmembrane region" description="Helical" evidence="8">
    <location>
        <begin position="208"/>
        <end position="227"/>
    </location>
</feature>
<evidence type="ECO:0000256" key="3">
    <source>
        <dbReference type="ARBA" id="ARBA00022448"/>
    </source>
</evidence>
<feature type="transmembrane region" description="Helical" evidence="8">
    <location>
        <begin position="277"/>
        <end position="296"/>
    </location>
</feature>
<feature type="transmembrane region" description="Helical" evidence="8">
    <location>
        <begin position="44"/>
        <end position="63"/>
    </location>
</feature>
<dbReference type="PANTHER" id="PTHR23502:SF132">
    <property type="entry name" value="POLYAMINE TRANSPORTER 2-RELATED"/>
    <property type="match status" value="1"/>
</dbReference>
<feature type="transmembrane region" description="Helical" evidence="8">
    <location>
        <begin position="133"/>
        <end position="155"/>
    </location>
</feature>
<dbReference type="InterPro" id="IPR036259">
    <property type="entry name" value="MFS_trans_sf"/>
</dbReference>
<evidence type="ECO:0000256" key="1">
    <source>
        <dbReference type="ARBA" id="ARBA00004651"/>
    </source>
</evidence>
<organism evidence="10 11">
    <name type="scientific">Catenovulum adriaticum</name>
    <dbReference type="NCBI Taxonomy" id="2984846"/>
    <lineage>
        <taxon>Bacteria</taxon>
        <taxon>Pseudomonadati</taxon>
        <taxon>Pseudomonadota</taxon>
        <taxon>Gammaproteobacteria</taxon>
        <taxon>Alteromonadales</taxon>
        <taxon>Alteromonadaceae</taxon>
        <taxon>Catenovulum</taxon>
    </lineage>
</organism>
<feature type="transmembrane region" description="Helical" evidence="8">
    <location>
        <begin position="75"/>
        <end position="94"/>
    </location>
</feature>
<comment type="similarity">
    <text evidence="2 8">Belongs to the major facilitator superfamily. Bcr/CmlA family.</text>
</comment>
<dbReference type="RefSeq" id="WP_268075200.1">
    <property type="nucleotide sequence ID" value="NZ_CP109965.1"/>
</dbReference>
<keyword evidence="6 8" id="KW-1133">Transmembrane helix</keyword>
<dbReference type="EMBL" id="CP109965">
    <property type="protein sequence ID" value="WAJ70855.1"/>
    <property type="molecule type" value="Genomic_DNA"/>
</dbReference>
<keyword evidence="7 8" id="KW-0472">Membrane</keyword>